<dbReference type="EMBL" id="JAAAIN010000020">
    <property type="protein sequence ID" value="KAG0322776.1"/>
    <property type="molecule type" value="Genomic_DNA"/>
</dbReference>
<name>A0A9P6UWS0_9FUNG</name>
<keyword evidence="3" id="KW-1185">Reference proteome</keyword>
<feature type="region of interest" description="Disordered" evidence="1">
    <location>
        <begin position="1"/>
        <end position="28"/>
    </location>
</feature>
<feature type="region of interest" description="Disordered" evidence="1">
    <location>
        <begin position="61"/>
        <end position="85"/>
    </location>
</feature>
<evidence type="ECO:0000256" key="1">
    <source>
        <dbReference type="SAM" id="MobiDB-lite"/>
    </source>
</evidence>
<dbReference type="AlphaFoldDB" id="A0A9P6UWS0"/>
<protein>
    <submittedName>
        <fullName evidence="2">Uncharacterized protein</fullName>
    </submittedName>
</protein>
<feature type="compositionally biased region" description="Basic and acidic residues" evidence="1">
    <location>
        <begin position="10"/>
        <end position="28"/>
    </location>
</feature>
<organism evidence="2 3">
    <name type="scientific">Linnemannia gamsii</name>
    <dbReference type="NCBI Taxonomy" id="64522"/>
    <lineage>
        <taxon>Eukaryota</taxon>
        <taxon>Fungi</taxon>
        <taxon>Fungi incertae sedis</taxon>
        <taxon>Mucoromycota</taxon>
        <taxon>Mortierellomycotina</taxon>
        <taxon>Mortierellomycetes</taxon>
        <taxon>Mortierellales</taxon>
        <taxon>Mortierellaceae</taxon>
        <taxon>Linnemannia</taxon>
    </lineage>
</organism>
<dbReference type="Proteomes" id="UP000823405">
    <property type="component" value="Unassembled WGS sequence"/>
</dbReference>
<sequence>MTITSSPTTERSEIEFKEDGDEDGKKEKEKIALSLDQLPKRLYSQPPPELHHKLSSLSIDSTATLPVSNPTHVHPDGGSEDDLKEGKAAAAVAVVVQAKKDAKPLPFSSKGAKDAKTKSTVQLKRDVSVSKNIKAKNAAGTVPKPKPFT</sequence>
<reference evidence="2" key="1">
    <citation type="journal article" date="2020" name="Fungal Divers.">
        <title>Resolving the Mortierellaceae phylogeny through synthesis of multi-gene phylogenetics and phylogenomics.</title>
        <authorList>
            <person name="Vandepol N."/>
            <person name="Liber J."/>
            <person name="Desiro A."/>
            <person name="Na H."/>
            <person name="Kennedy M."/>
            <person name="Barry K."/>
            <person name="Grigoriev I.V."/>
            <person name="Miller A.N."/>
            <person name="O'Donnell K."/>
            <person name="Stajich J.E."/>
            <person name="Bonito G."/>
        </authorList>
    </citation>
    <scope>NUCLEOTIDE SEQUENCE</scope>
    <source>
        <strain evidence="2">NVP60</strain>
    </source>
</reference>
<accession>A0A9P6UWS0</accession>
<evidence type="ECO:0000313" key="3">
    <source>
        <dbReference type="Proteomes" id="UP000823405"/>
    </source>
</evidence>
<feature type="compositionally biased region" description="Polar residues" evidence="1">
    <location>
        <begin position="61"/>
        <end position="71"/>
    </location>
</feature>
<dbReference type="OrthoDB" id="2442464at2759"/>
<evidence type="ECO:0000313" key="2">
    <source>
        <dbReference type="EMBL" id="KAG0322776.1"/>
    </source>
</evidence>
<proteinExistence type="predicted"/>
<gene>
    <name evidence="2" type="ORF">BGZ97_004089</name>
</gene>
<comment type="caution">
    <text evidence="2">The sequence shown here is derived from an EMBL/GenBank/DDBJ whole genome shotgun (WGS) entry which is preliminary data.</text>
</comment>